<dbReference type="SMART" id="SM00535">
    <property type="entry name" value="RIBOc"/>
    <property type="match status" value="1"/>
</dbReference>
<dbReference type="Proteomes" id="UP000281468">
    <property type="component" value="Unassembled WGS sequence"/>
</dbReference>
<accession>A0A3M7GUV1</accession>
<dbReference type="Pfam" id="PF14622">
    <property type="entry name" value="Ribonucleas_3_3"/>
    <property type="match status" value="1"/>
</dbReference>
<evidence type="ECO:0000313" key="2">
    <source>
        <dbReference type="EMBL" id="RMZ04432.1"/>
    </source>
</evidence>
<sequence length="213" mass="23972">MFQRLADYAGAWLEKIDGWLCRPLCLKTRCAEVPLVGPFPISHTPTTIFSFNISWLTISEHRFEPLQLSIMAATLDEERNFIERVTGHRFRSEDLLQTALIAFYHKRMALVGDAVLKIAILDDWYDDGTTIEKGHSIQQKLAENATLQAWARQVDLGPLITLNGGQPRGSISSRQLSDAVEALILAIWLDTGKDLDVIKQVIRTMDLASFASF</sequence>
<proteinExistence type="predicted"/>
<feature type="domain" description="RNase III" evidence="1">
    <location>
        <begin position="59"/>
        <end position="192"/>
    </location>
</feature>
<dbReference type="VEuPathDB" id="FungiDB:BTJ68_05753"/>
<dbReference type="SUPFAM" id="SSF69065">
    <property type="entry name" value="RNase III domain-like"/>
    <property type="match status" value="1"/>
</dbReference>
<dbReference type="AlphaFoldDB" id="A0A3M7GUV1"/>
<reference evidence="2 3" key="1">
    <citation type="journal article" date="2018" name="BMC Genomics">
        <title>Genomic evidence for intraspecific hybridization in a clonal and extremely halotolerant yeast.</title>
        <authorList>
            <person name="Gostincar C."/>
            <person name="Stajich J.E."/>
            <person name="Zupancic J."/>
            <person name="Zalar P."/>
            <person name="Gunde-Cimerman N."/>
        </authorList>
    </citation>
    <scope>NUCLEOTIDE SEQUENCE [LARGE SCALE GENOMIC DNA]</scope>
    <source>
        <strain evidence="2 3">EXF-171</strain>
    </source>
</reference>
<protein>
    <recommendedName>
        <fullName evidence="1">RNase III domain-containing protein</fullName>
    </recommendedName>
</protein>
<gene>
    <name evidence="2" type="ORF">D0862_05323</name>
</gene>
<dbReference type="EMBL" id="QWIQ01000138">
    <property type="protein sequence ID" value="RMZ04432.1"/>
    <property type="molecule type" value="Genomic_DNA"/>
</dbReference>
<dbReference type="PROSITE" id="PS50142">
    <property type="entry name" value="RNASE_3_2"/>
    <property type="match status" value="1"/>
</dbReference>
<dbReference type="GO" id="GO:0004525">
    <property type="term" value="F:ribonuclease III activity"/>
    <property type="evidence" value="ECO:0007669"/>
    <property type="project" value="InterPro"/>
</dbReference>
<dbReference type="InterPro" id="IPR000999">
    <property type="entry name" value="RNase_III_dom"/>
</dbReference>
<comment type="caution">
    <text evidence="2">The sequence shown here is derived from an EMBL/GenBank/DDBJ whole genome shotgun (WGS) entry which is preliminary data.</text>
</comment>
<dbReference type="InterPro" id="IPR036389">
    <property type="entry name" value="RNase_III_sf"/>
</dbReference>
<evidence type="ECO:0000259" key="1">
    <source>
        <dbReference type="PROSITE" id="PS50142"/>
    </source>
</evidence>
<dbReference type="CDD" id="cd00593">
    <property type="entry name" value="RIBOc"/>
    <property type="match status" value="1"/>
</dbReference>
<organism evidence="2 3">
    <name type="scientific">Hortaea werneckii</name>
    <name type="common">Black yeast</name>
    <name type="synonym">Cladosporium werneckii</name>
    <dbReference type="NCBI Taxonomy" id="91943"/>
    <lineage>
        <taxon>Eukaryota</taxon>
        <taxon>Fungi</taxon>
        <taxon>Dikarya</taxon>
        <taxon>Ascomycota</taxon>
        <taxon>Pezizomycotina</taxon>
        <taxon>Dothideomycetes</taxon>
        <taxon>Dothideomycetidae</taxon>
        <taxon>Mycosphaerellales</taxon>
        <taxon>Teratosphaeriaceae</taxon>
        <taxon>Hortaea</taxon>
    </lineage>
</organism>
<dbReference type="GO" id="GO:0006396">
    <property type="term" value="P:RNA processing"/>
    <property type="evidence" value="ECO:0007669"/>
    <property type="project" value="InterPro"/>
</dbReference>
<name>A0A3M7GUV1_HORWE</name>
<evidence type="ECO:0000313" key="3">
    <source>
        <dbReference type="Proteomes" id="UP000281468"/>
    </source>
</evidence>
<dbReference type="Gene3D" id="1.10.1520.10">
    <property type="entry name" value="Ribonuclease III domain"/>
    <property type="match status" value="1"/>
</dbReference>